<proteinExistence type="predicted"/>
<organism evidence="1 2">
    <name type="scientific">Carnegiea gigantea</name>
    <dbReference type="NCBI Taxonomy" id="171969"/>
    <lineage>
        <taxon>Eukaryota</taxon>
        <taxon>Viridiplantae</taxon>
        <taxon>Streptophyta</taxon>
        <taxon>Embryophyta</taxon>
        <taxon>Tracheophyta</taxon>
        <taxon>Spermatophyta</taxon>
        <taxon>Magnoliopsida</taxon>
        <taxon>eudicotyledons</taxon>
        <taxon>Gunneridae</taxon>
        <taxon>Pentapetalae</taxon>
        <taxon>Caryophyllales</taxon>
        <taxon>Cactineae</taxon>
        <taxon>Cactaceae</taxon>
        <taxon>Cactoideae</taxon>
        <taxon>Echinocereeae</taxon>
        <taxon>Carnegiea</taxon>
    </lineage>
</organism>
<evidence type="ECO:0000313" key="1">
    <source>
        <dbReference type="EMBL" id="KAJ8427834.1"/>
    </source>
</evidence>
<dbReference type="EMBL" id="JAKOGI010001088">
    <property type="protein sequence ID" value="KAJ8427834.1"/>
    <property type="molecule type" value="Genomic_DNA"/>
</dbReference>
<reference evidence="1" key="1">
    <citation type="submission" date="2022-04" db="EMBL/GenBank/DDBJ databases">
        <title>Carnegiea gigantea Genome sequencing and assembly v2.</title>
        <authorList>
            <person name="Copetti D."/>
            <person name="Sanderson M.J."/>
            <person name="Burquez A."/>
            <person name="Wojciechowski M.F."/>
        </authorList>
    </citation>
    <scope>NUCLEOTIDE SEQUENCE</scope>
    <source>
        <strain evidence="1">SGP5-SGP5p</strain>
        <tissue evidence="1">Aerial part</tissue>
    </source>
</reference>
<comment type="caution">
    <text evidence="1">The sequence shown here is derived from an EMBL/GenBank/DDBJ whole genome shotgun (WGS) entry which is preliminary data.</text>
</comment>
<sequence>MPTYTRNISSTDKHPSKNRPYDYLFFWSNSQGNPSVHWTKKEHCQQSLAQGGLGTRDLAKWNYALLMRQAWQIHSNPHLLIVKIYRGKCGTHSCVDIAYYSSRKHNASWGHRPMYALFNESKTGWDIGKLRSLVPHNVEPLSNNREYNVKSGYG</sequence>
<dbReference type="AlphaFoldDB" id="A0A9Q1JLB0"/>
<protein>
    <submittedName>
        <fullName evidence="1">Uncharacterized protein</fullName>
    </submittedName>
</protein>
<evidence type="ECO:0000313" key="2">
    <source>
        <dbReference type="Proteomes" id="UP001153076"/>
    </source>
</evidence>
<name>A0A9Q1JLB0_9CARY</name>
<accession>A0A9Q1JLB0</accession>
<dbReference type="Proteomes" id="UP001153076">
    <property type="component" value="Unassembled WGS sequence"/>
</dbReference>
<dbReference type="OrthoDB" id="1938246at2759"/>
<keyword evidence="2" id="KW-1185">Reference proteome</keyword>
<gene>
    <name evidence="1" type="ORF">Cgig2_030097</name>
</gene>